<comment type="subcellular location">
    <subcellularLocation>
        <location evidence="1">Membrane</location>
        <topology evidence="1">Multi-pass membrane protein</topology>
    </subcellularLocation>
</comment>
<keyword evidence="5" id="KW-0460">Magnesium</keyword>
<dbReference type="Gene3D" id="1.10.357.20">
    <property type="entry name" value="SLC41 divalent cation transporters, integral membrane domain"/>
    <property type="match status" value="1"/>
</dbReference>
<gene>
    <name evidence="10" type="ORF">DealDRAFT_0068</name>
</gene>
<evidence type="ECO:0000313" key="11">
    <source>
        <dbReference type="Proteomes" id="UP000006443"/>
    </source>
</evidence>
<evidence type="ECO:0000256" key="3">
    <source>
        <dbReference type="ARBA" id="ARBA00022448"/>
    </source>
</evidence>
<dbReference type="GO" id="GO:0008324">
    <property type="term" value="F:monoatomic cation transmembrane transporter activity"/>
    <property type="evidence" value="ECO:0007669"/>
    <property type="project" value="InterPro"/>
</dbReference>
<sequence length="154" mass="16108">MAGAVIGTFEETLETMAAVAFFIPLIMDMGGNLGTQSSSIFTRAYVLGHINMKAFSKHLAKEVGVGLSIGVMLGILAAIAATVWQGSPELGIAVGLALAATCTLASGLGFFIPWILVRLGMDQVAGSDPIITTIKDITGLLIYFFLINQFVGLI</sequence>
<dbReference type="PANTHER" id="PTHR41394:SF8">
    <property type="entry name" value="MAGNESIUM TRANSPORTER MGTE"/>
    <property type="match status" value="1"/>
</dbReference>
<feature type="domain" description="SLC41A/MgtE integral membrane" evidence="9">
    <location>
        <begin position="23"/>
        <end position="145"/>
    </location>
</feature>
<dbReference type="GO" id="GO:0016020">
    <property type="term" value="C:membrane"/>
    <property type="evidence" value="ECO:0007669"/>
    <property type="project" value="UniProtKB-SubCell"/>
</dbReference>
<evidence type="ECO:0000313" key="10">
    <source>
        <dbReference type="EMBL" id="EEG78794.1"/>
    </source>
</evidence>
<accession>C0GC59</accession>
<feature type="transmembrane region" description="Helical" evidence="8">
    <location>
        <begin position="63"/>
        <end position="84"/>
    </location>
</feature>
<evidence type="ECO:0000256" key="5">
    <source>
        <dbReference type="ARBA" id="ARBA00022842"/>
    </source>
</evidence>
<dbReference type="InterPro" id="IPR006667">
    <property type="entry name" value="SLC41_membr_dom"/>
</dbReference>
<evidence type="ECO:0000256" key="8">
    <source>
        <dbReference type="SAM" id="Phobius"/>
    </source>
</evidence>
<keyword evidence="7 8" id="KW-0472">Membrane</keyword>
<evidence type="ECO:0000259" key="9">
    <source>
        <dbReference type="Pfam" id="PF01769"/>
    </source>
</evidence>
<organism evidence="10 11">
    <name type="scientific">Dethiobacter alkaliphilus AHT 1</name>
    <dbReference type="NCBI Taxonomy" id="555088"/>
    <lineage>
        <taxon>Bacteria</taxon>
        <taxon>Bacillati</taxon>
        <taxon>Bacillota</taxon>
        <taxon>Dethiobacteria</taxon>
        <taxon>Dethiobacterales</taxon>
        <taxon>Dethiobacteraceae</taxon>
        <taxon>Dethiobacter</taxon>
    </lineage>
</organism>
<dbReference type="STRING" id="555088.DealDRAFT_0068"/>
<name>C0GC59_DETAL</name>
<dbReference type="Proteomes" id="UP000006443">
    <property type="component" value="Unassembled WGS sequence"/>
</dbReference>
<dbReference type="SUPFAM" id="SSF161093">
    <property type="entry name" value="MgtE membrane domain-like"/>
    <property type="match status" value="1"/>
</dbReference>
<evidence type="ECO:0000256" key="7">
    <source>
        <dbReference type="ARBA" id="ARBA00023136"/>
    </source>
</evidence>
<proteinExistence type="inferred from homology"/>
<protein>
    <submittedName>
        <fullName evidence="10">MgtE integral membrane region</fullName>
    </submittedName>
</protein>
<dbReference type="EMBL" id="ACJM01000001">
    <property type="protein sequence ID" value="EEG78794.1"/>
    <property type="molecule type" value="Genomic_DNA"/>
</dbReference>
<feature type="transmembrane region" description="Helical" evidence="8">
    <location>
        <begin position="129"/>
        <end position="151"/>
    </location>
</feature>
<comment type="caution">
    <text evidence="10">The sequence shown here is derived from an EMBL/GenBank/DDBJ whole genome shotgun (WGS) entry which is preliminary data.</text>
</comment>
<comment type="similarity">
    <text evidence="2">Belongs to the SLC41A transporter family.</text>
</comment>
<evidence type="ECO:0000256" key="4">
    <source>
        <dbReference type="ARBA" id="ARBA00022692"/>
    </source>
</evidence>
<evidence type="ECO:0000256" key="1">
    <source>
        <dbReference type="ARBA" id="ARBA00004141"/>
    </source>
</evidence>
<keyword evidence="3" id="KW-0813">Transport</keyword>
<keyword evidence="6 8" id="KW-1133">Transmembrane helix</keyword>
<dbReference type="AlphaFoldDB" id="C0GC59"/>
<keyword evidence="4 8" id="KW-0812">Transmembrane</keyword>
<dbReference type="PANTHER" id="PTHR41394">
    <property type="entry name" value="MAGNESIUM TRANSPORTER MGTE"/>
    <property type="match status" value="1"/>
</dbReference>
<dbReference type="InterPro" id="IPR036739">
    <property type="entry name" value="SLC41_membr_dom_sf"/>
</dbReference>
<evidence type="ECO:0000256" key="6">
    <source>
        <dbReference type="ARBA" id="ARBA00022989"/>
    </source>
</evidence>
<dbReference type="eggNOG" id="COG2239">
    <property type="taxonomic scope" value="Bacteria"/>
</dbReference>
<keyword evidence="11" id="KW-1185">Reference proteome</keyword>
<feature type="transmembrane region" description="Helical" evidence="8">
    <location>
        <begin position="90"/>
        <end position="117"/>
    </location>
</feature>
<reference evidence="10 11" key="1">
    <citation type="submission" date="2009-02" db="EMBL/GenBank/DDBJ databases">
        <title>Sequencing of the draft genome and assembly of Dethiobacter alkaliphilus AHT 1.</title>
        <authorList>
            <consortium name="US DOE Joint Genome Institute (JGI-PGF)"/>
            <person name="Lucas S."/>
            <person name="Copeland A."/>
            <person name="Lapidus A."/>
            <person name="Glavina del Rio T."/>
            <person name="Dalin E."/>
            <person name="Tice H."/>
            <person name="Bruce D."/>
            <person name="Goodwin L."/>
            <person name="Pitluck S."/>
            <person name="Larimer F."/>
            <person name="Land M.L."/>
            <person name="Hauser L."/>
            <person name="Muyzer G."/>
        </authorList>
    </citation>
    <scope>NUCLEOTIDE SEQUENCE [LARGE SCALE GENOMIC DNA]</scope>
    <source>
        <strain evidence="10 11">AHT 1</strain>
    </source>
</reference>
<dbReference type="Pfam" id="PF01769">
    <property type="entry name" value="MgtE"/>
    <property type="match status" value="1"/>
</dbReference>
<evidence type="ECO:0000256" key="2">
    <source>
        <dbReference type="ARBA" id="ARBA00009749"/>
    </source>
</evidence>